<sequence length="65" mass="7042">MNKMIKLDQFLKLVGIAATGGQAKLMIVDGEVKVNGTVETRRGKKLEPTDQVTVNGQIFKVGDVI</sequence>
<dbReference type="EMBL" id="RSCM01000003">
    <property type="protein sequence ID" value="RUS98321.1"/>
    <property type="molecule type" value="Genomic_DNA"/>
</dbReference>
<gene>
    <name evidence="3" type="ORF">DSM107003_14090</name>
</gene>
<accession>A0A433UWU9</accession>
<dbReference type="InterPro" id="IPR002942">
    <property type="entry name" value="S4_RNA-bd"/>
</dbReference>
<organism evidence="3 4">
    <name type="scientific">Trichormus variabilis SAG 1403-4b</name>
    <dbReference type="NCBI Taxonomy" id="447716"/>
    <lineage>
        <taxon>Bacteria</taxon>
        <taxon>Bacillati</taxon>
        <taxon>Cyanobacteriota</taxon>
        <taxon>Cyanophyceae</taxon>
        <taxon>Nostocales</taxon>
        <taxon>Nostocaceae</taxon>
        <taxon>Trichormus</taxon>
    </lineage>
</organism>
<dbReference type="CDD" id="cd00165">
    <property type="entry name" value="S4"/>
    <property type="match status" value="1"/>
</dbReference>
<evidence type="ECO:0000256" key="1">
    <source>
        <dbReference type="PROSITE-ProRule" id="PRU00182"/>
    </source>
</evidence>
<dbReference type="PROSITE" id="PS50889">
    <property type="entry name" value="S4"/>
    <property type="match status" value="1"/>
</dbReference>
<keyword evidence="4" id="KW-1185">Reference proteome</keyword>
<protein>
    <recommendedName>
        <fullName evidence="2">RNA-binding S4 domain-containing protein</fullName>
    </recommendedName>
</protein>
<comment type="caution">
    <text evidence="3">The sequence shown here is derived from an EMBL/GenBank/DDBJ whole genome shotgun (WGS) entry which is preliminary data.</text>
</comment>
<dbReference type="Proteomes" id="UP000276103">
    <property type="component" value="Unassembled WGS sequence"/>
</dbReference>
<proteinExistence type="predicted"/>
<evidence type="ECO:0000313" key="4">
    <source>
        <dbReference type="Proteomes" id="UP000276103"/>
    </source>
</evidence>
<dbReference type="AlphaFoldDB" id="A0A433UWU9"/>
<dbReference type="GO" id="GO:0003723">
    <property type="term" value="F:RNA binding"/>
    <property type="evidence" value="ECO:0007669"/>
    <property type="project" value="UniProtKB-KW"/>
</dbReference>
<dbReference type="SMART" id="SM00363">
    <property type="entry name" value="S4"/>
    <property type="match status" value="1"/>
</dbReference>
<evidence type="ECO:0000259" key="2">
    <source>
        <dbReference type="SMART" id="SM00363"/>
    </source>
</evidence>
<dbReference type="Gene3D" id="3.10.290.10">
    <property type="entry name" value="RNA-binding S4 domain"/>
    <property type="match status" value="1"/>
</dbReference>
<name>A0A433UWU9_ANAVA</name>
<keyword evidence="1" id="KW-0694">RNA-binding</keyword>
<dbReference type="InterPro" id="IPR036986">
    <property type="entry name" value="S4_RNA-bd_sf"/>
</dbReference>
<reference evidence="3 4" key="1">
    <citation type="journal article" date="2019" name="Genome Biol. Evol.">
        <title>Day and night: Metabolic profiles and evolutionary relationships of six axenic non-marine cyanobacteria.</title>
        <authorList>
            <person name="Will S.E."/>
            <person name="Henke P."/>
            <person name="Boedeker C."/>
            <person name="Huang S."/>
            <person name="Brinkmann H."/>
            <person name="Rohde M."/>
            <person name="Jarek M."/>
            <person name="Friedl T."/>
            <person name="Seufert S."/>
            <person name="Schumacher M."/>
            <person name="Overmann J."/>
            <person name="Neumann-Schaal M."/>
            <person name="Petersen J."/>
        </authorList>
    </citation>
    <scope>NUCLEOTIDE SEQUENCE [LARGE SCALE GENOMIC DNA]</scope>
    <source>
        <strain evidence="3 4">SAG 1403-4b</strain>
    </source>
</reference>
<dbReference type="Pfam" id="PF13275">
    <property type="entry name" value="S4_2"/>
    <property type="match status" value="1"/>
</dbReference>
<evidence type="ECO:0000313" key="3">
    <source>
        <dbReference type="EMBL" id="RUS98321.1"/>
    </source>
</evidence>
<feature type="domain" description="RNA-binding S4" evidence="2">
    <location>
        <begin position="5"/>
        <end position="63"/>
    </location>
</feature>
<dbReference type="SUPFAM" id="SSF55174">
    <property type="entry name" value="Alpha-L RNA-binding motif"/>
    <property type="match status" value="1"/>
</dbReference>